<reference evidence="1 2" key="1">
    <citation type="submission" date="2016-07" db="EMBL/GenBank/DDBJ databases">
        <title>Complete genome sequence of Altererythrobacter dongtanensis KCTC 22672, a type strain with esterase isolated from tidal flat.</title>
        <authorList>
            <person name="Cheng H."/>
            <person name="Wu Y.-H."/>
            <person name="Zhou P."/>
            <person name="Huo Y.-Y."/>
            <person name="Wang C.-S."/>
            <person name="Xu X.-W."/>
        </authorList>
    </citation>
    <scope>NUCLEOTIDE SEQUENCE [LARGE SCALE GENOMIC DNA]</scope>
    <source>
        <strain evidence="1 2">KCTC 22672</strain>
    </source>
</reference>
<dbReference type="OrthoDB" id="7402742at2"/>
<proteinExistence type="predicted"/>
<name>A0A1B2AE07_9SPHN</name>
<dbReference type="EMBL" id="CP016591">
    <property type="protein sequence ID" value="ANY20376.1"/>
    <property type="molecule type" value="Genomic_DNA"/>
</dbReference>
<dbReference type="KEGG" id="ado:A6F68_01866"/>
<sequence>MSRDLIDCGDGFWSIRGDFRIGGLVNVGTQCALVRRPDGSFIILDSYTLPDAVLSDVDRITGGRKNVSAIINLHPFHTVHCQWMHDAFPAAALYGTARHHAKWPDLPWASEQCESGALGPLFGDTLEFSLPRGVALVCEDENVHFSSVLAYHRESRTIYVDDTLSYLTAPFPLSLLPMTGRLDFHMTLAKALEPRAGAADDFRDWAIEIGTDWADAVRVATAHNTLLRIKPGSFPELIGAALGRVAPVLDGHRRKHG</sequence>
<dbReference type="RefSeq" id="WP_067678967.1">
    <property type="nucleotide sequence ID" value="NZ_CP016591.1"/>
</dbReference>
<evidence type="ECO:0000313" key="1">
    <source>
        <dbReference type="EMBL" id="ANY20376.1"/>
    </source>
</evidence>
<dbReference type="Proteomes" id="UP000092932">
    <property type="component" value="Chromosome"/>
</dbReference>
<dbReference type="STRING" id="692370.A6F68_01866"/>
<accession>A0A1B2AE07</accession>
<dbReference type="SUPFAM" id="SSF56281">
    <property type="entry name" value="Metallo-hydrolase/oxidoreductase"/>
    <property type="match status" value="1"/>
</dbReference>
<keyword evidence="2" id="KW-1185">Reference proteome</keyword>
<organism evidence="1 2">
    <name type="scientific">Tsuneonella dongtanensis</name>
    <dbReference type="NCBI Taxonomy" id="692370"/>
    <lineage>
        <taxon>Bacteria</taxon>
        <taxon>Pseudomonadati</taxon>
        <taxon>Pseudomonadota</taxon>
        <taxon>Alphaproteobacteria</taxon>
        <taxon>Sphingomonadales</taxon>
        <taxon>Erythrobacteraceae</taxon>
        <taxon>Tsuneonella</taxon>
    </lineage>
</organism>
<evidence type="ECO:0000313" key="2">
    <source>
        <dbReference type="Proteomes" id="UP000092932"/>
    </source>
</evidence>
<gene>
    <name evidence="1" type="ORF">A6F68_01866</name>
</gene>
<protein>
    <recommendedName>
        <fullName evidence="3">Metallo-beta-lactamase domain-containing protein</fullName>
    </recommendedName>
</protein>
<evidence type="ECO:0008006" key="3">
    <source>
        <dbReference type="Google" id="ProtNLM"/>
    </source>
</evidence>
<dbReference type="AlphaFoldDB" id="A0A1B2AE07"/>
<dbReference type="PATRIC" id="fig|692370.5.peg.1879"/>
<dbReference type="InterPro" id="IPR036866">
    <property type="entry name" value="RibonucZ/Hydroxyglut_hydro"/>
</dbReference>